<evidence type="ECO:0000313" key="3">
    <source>
        <dbReference type="Proteomes" id="UP001476798"/>
    </source>
</evidence>
<comment type="caution">
    <text evidence="2">The sequence shown here is derived from an EMBL/GenBank/DDBJ whole genome shotgun (WGS) entry which is preliminary data.</text>
</comment>
<evidence type="ECO:0000313" key="2">
    <source>
        <dbReference type="EMBL" id="MEQ2163215.1"/>
    </source>
</evidence>
<gene>
    <name evidence="2" type="ORF">GOODEAATRI_027906</name>
</gene>
<dbReference type="EMBL" id="JAHRIO010013740">
    <property type="protein sequence ID" value="MEQ2163215.1"/>
    <property type="molecule type" value="Genomic_DNA"/>
</dbReference>
<keyword evidence="3" id="KW-1185">Reference proteome</keyword>
<reference evidence="2 3" key="1">
    <citation type="submission" date="2021-06" db="EMBL/GenBank/DDBJ databases">
        <authorList>
            <person name="Palmer J.M."/>
        </authorList>
    </citation>
    <scope>NUCLEOTIDE SEQUENCE [LARGE SCALE GENOMIC DNA]</scope>
    <source>
        <strain evidence="2 3">GA_2019</strain>
        <tissue evidence="2">Muscle</tissue>
    </source>
</reference>
<protein>
    <submittedName>
        <fullName evidence="2">Uncharacterized protein</fullName>
    </submittedName>
</protein>
<feature type="region of interest" description="Disordered" evidence="1">
    <location>
        <begin position="76"/>
        <end position="98"/>
    </location>
</feature>
<proteinExistence type="predicted"/>
<name>A0ABV0MVZ4_9TELE</name>
<accession>A0ABV0MVZ4</accession>
<organism evidence="2 3">
    <name type="scientific">Goodea atripinnis</name>
    <dbReference type="NCBI Taxonomy" id="208336"/>
    <lineage>
        <taxon>Eukaryota</taxon>
        <taxon>Metazoa</taxon>
        <taxon>Chordata</taxon>
        <taxon>Craniata</taxon>
        <taxon>Vertebrata</taxon>
        <taxon>Euteleostomi</taxon>
        <taxon>Actinopterygii</taxon>
        <taxon>Neopterygii</taxon>
        <taxon>Teleostei</taxon>
        <taxon>Neoteleostei</taxon>
        <taxon>Acanthomorphata</taxon>
        <taxon>Ovalentaria</taxon>
        <taxon>Atherinomorphae</taxon>
        <taxon>Cyprinodontiformes</taxon>
        <taxon>Goodeidae</taxon>
        <taxon>Goodea</taxon>
    </lineage>
</organism>
<dbReference type="Proteomes" id="UP001476798">
    <property type="component" value="Unassembled WGS sequence"/>
</dbReference>
<evidence type="ECO:0000256" key="1">
    <source>
        <dbReference type="SAM" id="MobiDB-lite"/>
    </source>
</evidence>
<sequence>MSTNQRRVRHSLAPSNQKARLFQFRESNFFGPITGRGLFQFLDKLRPHSAIIGNCPRAPNGTLILRASREAEVVEPQKGAYRAKPTEEVEADAPPHVVREGGDVSNDALILSRYLGRTFLWLLENDVGYVGSQVPPGI</sequence>